<dbReference type="InterPro" id="IPR005025">
    <property type="entry name" value="FMN_Rdtase-like_dom"/>
</dbReference>
<name>A0A2S5TGN2_9GAMM</name>
<evidence type="ECO:0000313" key="5">
    <source>
        <dbReference type="Proteomes" id="UP000238220"/>
    </source>
</evidence>
<comment type="caution">
    <text evidence="4">The sequence shown here is derived from an EMBL/GenBank/DDBJ whole genome shotgun (WGS) entry which is preliminary data.</text>
</comment>
<dbReference type="InterPro" id="IPR050712">
    <property type="entry name" value="NAD(P)H-dep_reductase"/>
</dbReference>
<dbReference type="GO" id="GO:0010181">
    <property type="term" value="F:FMN binding"/>
    <property type="evidence" value="ECO:0007669"/>
    <property type="project" value="TreeGrafter"/>
</dbReference>
<accession>A0A2S5TGN2</accession>
<dbReference type="SUPFAM" id="SSF52218">
    <property type="entry name" value="Flavoproteins"/>
    <property type="match status" value="1"/>
</dbReference>
<keyword evidence="5" id="KW-1185">Reference proteome</keyword>
<comment type="cofactor">
    <cofactor evidence="1">
        <name>FMN</name>
        <dbReference type="ChEBI" id="CHEBI:58210"/>
    </cofactor>
</comment>
<dbReference type="Pfam" id="PF03358">
    <property type="entry name" value="FMN_red"/>
    <property type="match status" value="1"/>
</dbReference>
<evidence type="ECO:0000256" key="2">
    <source>
        <dbReference type="ARBA" id="ARBA00022643"/>
    </source>
</evidence>
<keyword evidence="2" id="KW-0288">FMN</keyword>
<evidence type="ECO:0000259" key="3">
    <source>
        <dbReference type="Pfam" id="PF03358"/>
    </source>
</evidence>
<proteinExistence type="predicted"/>
<protein>
    <submittedName>
        <fullName evidence="4">FMN reductase</fullName>
    </submittedName>
</protein>
<dbReference type="OrthoDB" id="9812295at2"/>
<sequence length="187" mass="21151">MDEKFRLGLIYGSTRPGRLCDTVANWAMAQVRRHPAFEIEVIDPARLRRDADGRLDETDVGPRIALADAFLVVTPEYNHGYPAPLKELLDASYEPWQAKPVAFVSYGGASGGLRAVEQLRQVFVELDAVTLRETLSFTEIWEQFSAAGDLRSPERAVRRMDKLLARLQWWAGSLRDARNRRPLQQAA</sequence>
<dbReference type="InterPro" id="IPR029039">
    <property type="entry name" value="Flavoprotein-like_sf"/>
</dbReference>
<dbReference type="EMBL" id="PSNW01000004">
    <property type="protein sequence ID" value="PPE74130.1"/>
    <property type="molecule type" value="Genomic_DNA"/>
</dbReference>
<gene>
    <name evidence="4" type="ORF">C3942_08810</name>
</gene>
<dbReference type="GO" id="GO:0005829">
    <property type="term" value="C:cytosol"/>
    <property type="evidence" value="ECO:0007669"/>
    <property type="project" value="TreeGrafter"/>
</dbReference>
<reference evidence="4 5" key="1">
    <citation type="submission" date="2018-02" db="EMBL/GenBank/DDBJ databases">
        <title>Genome sequencing of Solimonas sp. HR-BB.</title>
        <authorList>
            <person name="Lee Y."/>
            <person name="Jeon C.O."/>
        </authorList>
    </citation>
    <scope>NUCLEOTIDE SEQUENCE [LARGE SCALE GENOMIC DNA]</scope>
    <source>
        <strain evidence="4 5">HR-BB</strain>
    </source>
</reference>
<evidence type="ECO:0000313" key="4">
    <source>
        <dbReference type="EMBL" id="PPE74130.1"/>
    </source>
</evidence>
<dbReference type="RefSeq" id="WP_104230018.1">
    <property type="nucleotide sequence ID" value="NZ_PSNW01000004.1"/>
</dbReference>
<dbReference type="GO" id="GO:0016491">
    <property type="term" value="F:oxidoreductase activity"/>
    <property type="evidence" value="ECO:0007669"/>
    <property type="project" value="InterPro"/>
</dbReference>
<keyword evidence="2" id="KW-0285">Flavoprotein</keyword>
<dbReference type="Gene3D" id="3.40.50.360">
    <property type="match status" value="1"/>
</dbReference>
<dbReference type="AlphaFoldDB" id="A0A2S5TGN2"/>
<organism evidence="4 5">
    <name type="scientific">Solimonas fluminis</name>
    <dbReference type="NCBI Taxonomy" id="2086571"/>
    <lineage>
        <taxon>Bacteria</taxon>
        <taxon>Pseudomonadati</taxon>
        <taxon>Pseudomonadota</taxon>
        <taxon>Gammaproteobacteria</taxon>
        <taxon>Nevskiales</taxon>
        <taxon>Nevskiaceae</taxon>
        <taxon>Solimonas</taxon>
    </lineage>
</organism>
<dbReference type="PANTHER" id="PTHR30543">
    <property type="entry name" value="CHROMATE REDUCTASE"/>
    <property type="match status" value="1"/>
</dbReference>
<dbReference type="Proteomes" id="UP000238220">
    <property type="component" value="Unassembled WGS sequence"/>
</dbReference>
<dbReference type="PANTHER" id="PTHR30543:SF21">
    <property type="entry name" value="NAD(P)H-DEPENDENT FMN REDUCTASE LOT6"/>
    <property type="match status" value="1"/>
</dbReference>
<feature type="domain" description="NADPH-dependent FMN reductase-like" evidence="3">
    <location>
        <begin position="6"/>
        <end position="141"/>
    </location>
</feature>
<evidence type="ECO:0000256" key="1">
    <source>
        <dbReference type="ARBA" id="ARBA00001917"/>
    </source>
</evidence>